<dbReference type="EMBL" id="JADCNM010000010">
    <property type="protein sequence ID" value="KAG0464667.1"/>
    <property type="molecule type" value="Genomic_DNA"/>
</dbReference>
<proteinExistence type="predicted"/>
<comment type="caution">
    <text evidence="2">The sequence shown here is derived from an EMBL/GenBank/DDBJ whole genome shotgun (WGS) entry which is preliminary data.</text>
</comment>
<reference evidence="2 3" key="1">
    <citation type="journal article" date="2020" name="Nat. Food">
        <title>A phased Vanilla planifolia genome enables genetic improvement of flavour and production.</title>
        <authorList>
            <person name="Hasing T."/>
            <person name="Tang H."/>
            <person name="Brym M."/>
            <person name="Khazi F."/>
            <person name="Huang T."/>
            <person name="Chambers A.H."/>
        </authorList>
    </citation>
    <scope>NUCLEOTIDE SEQUENCE [LARGE SCALE GENOMIC DNA]</scope>
    <source>
        <tissue evidence="2">Leaf</tissue>
    </source>
</reference>
<name>A0A835QBC3_VANPL</name>
<evidence type="ECO:0000313" key="2">
    <source>
        <dbReference type="EMBL" id="KAG0464667.1"/>
    </source>
</evidence>
<organism evidence="2 3">
    <name type="scientific">Vanilla planifolia</name>
    <name type="common">Vanilla</name>
    <dbReference type="NCBI Taxonomy" id="51239"/>
    <lineage>
        <taxon>Eukaryota</taxon>
        <taxon>Viridiplantae</taxon>
        <taxon>Streptophyta</taxon>
        <taxon>Embryophyta</taxon>
        <taxon>Tracheophyta</taxon>
        <taxon>Spermatophyta</taxon>
        <taxon>Magnoliopsida</taxon>
        <taxon>Liliopsida</taxon>
        <taxon>Asparagales</taxon>
        <taxon>Orchidaceae</taxon>
        <taxon>Vanilloideae</taxon>
        <taxon>Vanilleae</taxon>
        <taxon>Vanilla</taxon>
    </lineage>
</organism>
<protein>
    <submittedName>
        <fullName evidence="2">Uncharacterized protein</fullName>
    </submittedName>
</protein>
<dbReference type="Proteomes" id="UP000639772">
    <property type="component" value="Chromosome 10"/>
</dbReference>
<gene>
    <name evidence="2" type="ORF">HPP92_018831</name>
</gene>
<evidence type="ECO:0000313" key="3">
    <source>
        <dbReference type="Proteomes" id="UP000639772"/>
    </source>
</evidence>
<feature type="region of interest" description="Disordered" evidence="1">
    <location>
        <begin position="23"/>
        <end position="49"/>
    </location>
</feature>
<sequence>MGMKGISTKECCSSQGGESVKVQSSSQYIFHDSSNSNSQGGFAGRRGTA</sequence>
<feature type="compositionally biased region" description="Polar residues" evidence="1">
    <location>
        <begin position="23"/>
        <end position="40"/>
    </location>
</feature>
<evidence type="ECO:0000256" key="1">
    <source>
        <dbReference type="SAM" id="MobiDB-lite"/>
    </source>
</evidence>
<dbReference type="AlphaFoldDB" id="A0A835QBC3"/>
<accession>A0A835QBC3</accession>